<keyword evidence="10" id="KW-1185">Reference proteome</keyword>
<dbReference type="FunFam" id="3.40.50.300:FF:000134">
    <property type="entry name" value="Iron-enterobactin ABC transporter ATP-binding protein"/>
    <property type="match status" value="1"/>
</dbReference>
<dbReference type="Proteomes" id="UP000270261">
    <property type="component" value="Unassembled WGS sequence"/>
</dbReference>
<keyword evidence="5" id="KW-0547">Nucleotide-binding</keyword>
<dbReference type="InterPro" id="IPR003593">
    <property type="entry name" value="AAA+_ATPase"/>
</dbReference>
<dbReference type="PANTHER" id="PTHR42794:SF2">
    <property type="entry name" value="ABC TRANSPORTER ATP-BINDING PROTEIN"/>
    <property type="match status" value="1"/>
</dbReference>
<dbReference type="EMBL" id="RRUE01000002">
    <property type="protein sequence ID" value="RRN44384.1"/>
    <property type="molecule type" value="Genomic_DNA"/>
</dbReference>
<dbReference type="SMART" id="SM00382">
    <property type="entry name" value="AAA"/>
    <property type="match status" value="1"/>
</dbReference>
<evidence type="ECO:0000256" key="5">
    <source>
        <dbReference type="ARBA" id="ARBA00022741"/>
    </source>
</evidence>
<dbReference type="CDD" id="cd03214">
    <property type="entry name" value="ABC_Iron-Siderophores_B12_Hemin"/>
    <property type="match status" value="1"/>
</dbReference>
<dbReference type="RefSeq" id="WP_125096577.1">
    <property type="nucleotide sequence ID" value="NZ_RRUE01000002.1"/>
</dbReference>
<dbReference type="InterPro" id="IPR027417">
    <property type="entry name" value="P-loop_NTPase"/>
</dbReference>
<name>A0A426FNZ3_9BURK</name>
<keyword evidence="3" id="KW-1003">Cell membrane</keyword>
<dbReference type="PROSITE" id="PS50893">
    <property type="entry name" value="ABC_TRANSPORTER_2"/>
    <property type="match status" value="1"/>
</dbReference>
<keyword evidence="2" id="KW-0813">Transport</keyword>
<dbReference type="AlphaFoldDB" id="A0A426FNZ3"/>
<evidence type="ECO:0000256" key="1">
    <source>
        <dbReference type="ARBA" id="ARBA00005417"/>
    </source>
</evidence>
<organism evidence="9 10">
    <name type="scientific">Lautropia dentalis</name>
    <dbReference type="NCBI Taxonomy" id="2490857"/>
    <lineage>
        <taxon>Bacteria</taxon>
        <taxon>Pseudomonadati</taxon>
        <taxon>Pseudomonadota</taxon>
        <taxon>Betaproteobacteria</taxon>
        <taxon>Burkholderiales</taxon>
        <taxon>Burkholderiaceae</taxon>
        <taxon>Lautropia</taxon>
    </lineage>
</organism>
<comment type="caution">
    <text evidence="9">The sequence shown here is derived from an EMBL/GenBank/DDBJ whole genome shotgun (WGS) entry which is preliminary data.</text>
</comment>
<dbReference type="PANTHER" id="PTHR42794">
    <property type="entry name" value="HEMIN IMPORT ATP-BINDING PROTEIN HMUV"/>
    <property type="match status" value="1"/>
</dbReference>
<evidence type="ECO:0000313" key="10">
    <source>
        <dbReference type="Proteomes" id="UP000270261"/>
    </source>
</evidence>
<reference evidence="9 10" key="1">
    <citation type="submission" date="2018-11" db="EMBL/GenBank/DDBJ databases">
        <title>Genome sequencing of Lautropia sp. KCOM 2505 (= ChDC F240).</title>
        <authorList>
            <person name="Kook J.-K."/>
            <person name="Park S.-N."/>
            <person name="Lim Y.K."/>
        </authorList>
    </citation>
    <scope>NUCLEOTIDE SEQUENCE [LARGE SCALE GENOMIC DNA]</scope>
    <source>
        <strain evidence="9 10">KCOM 2505</strain>
    </source>
</reference>
<evidence type="ECO:0000313" key="9">
    <source>
        <dbReference type="EMBL" id="RRN44384.1"/>
    </source>
</evidence>
<evidence type="ECO:0000256" key="7">
    <source>
        <dbReference type="SAM" id="MobiDB-lite"/>
    </source>
</evidence>
<evidence type="ECO:0000256" key="2">
    <source>
        <dbReference type="ARBA" id="ARBA00022448"/>
    </source>
</evidence>
<feature type="region of interest" description="Disordered" evidence="7">
    <location>
        <begin position="1"/>
        <end position="25"/>
    </location>
</feature>
<dbReference type="SUPFAM" id="SSF52540">
    <property type="entry name" value="P-loop containing nucleoside triphosphate hydrolases"/>
    <property type="match status" value="1"/>
</dbReference>
<dbReference type="InterPro" id="IPR003439">
    <property type="entry name" value="ABC_transporter-like_ATP-bd"/>
</dbReference>
<keyword evidence="4" id="KW-0997">Cell inner membrane</keyword>
<evidence type="ECO:0000259" key="8">
    <source>
        <dbReference type="PROSITE" id="PS50893"/>
    </source>
</evidence>
<dbReference type="Pfam" id="PF00005">
    <property type="entry name" value="ABC_tran"/>
    <property type="match status" value="1"/>
</dbReference>
<dbReference type="GO" id="GO:0016887">
    <property type="term" value="F:ATP hydrolysis activity"/>
    <property type="evidence" value="ECO:0007669"/>
    <property type="project" value="InterPro"/>
</dbReference>
<sequence>MNATPSPATPGTATANPATAASTGQPAGVHLIREVPALEINGVSWNAGRQRIVHDVSFSVKTGELLGLIGPNGSGKSSLMRVIAGIYHPSQGSVHLQGHNLKSLRRRQIAQVMAMVSQTADTLDAISARDAVELGRTPWLSALQSWSEHDDQLVQEALRAVQMHEKQDRQWGQMSGGERQRIHIARALCQQPQILLMDEPTNHLDIHQQLALMDLVHSLPITKVLAIHDLNQAMRCDRLAVMYNGRLHAIGTPQQVLTQELMRDIFQVQADELTDPADGARVLRFRSLPGQAAA</sequence>
<keyword evidence="6 9" id="KW-0067">ATP-binding</keyword>
<proteinExistence type="inferred from homology"/>
<dbReference type="OrthoDB" id="5296765at2"/>
<protein>
    <submittedName>
        <fullName evidence="9">ABC transporter ATP-binding protein</fullName>
    </submittedName>
</protein>
<feature type="domain" description="ABC transporter" evidence="8">
    <location>
        <begin position="38"/>
        <end position="269"/>
    </location>
</feature>
<keyword evidence="4" id="KW-0472">Membrane</keyword>
<gene>
    <name evidence="9" type="ORF">EHV23_13815</name>
</gene>
<dbReference type="GO" id="GO:0005524">
    <property type="term" value="F:ATP binding"/>
    <property type="evidence" value="ECO:0007669"/>
    <property type="project" value="UniProtKB-KW"/>
</dbReference>
<evidence type="ECO:0000256" key="6">
    <source>
        <dbReference type="ARBA" id="ARBA00022840"/>
    </source>
</evidence>
<accession>A0A426FNZ3</accession>
<comment type="similarity">
    <text evidence="1">Belongs to the ABC transporter superfamily.</text>
</comment>
<evidence type="ECO:0000256" key="4">
    <source>
        <dbReference type="ARBA" id="ARBA00022519"/>
    </source>
</evidence>
<evidence type="ECO:0000256" key="3">
    <source>
        <dbReference type="ARBA" id="ARBA00022475"/>
    </source>
</evidence>
<feature type="compositionally biased region" description="Low complexity" evidence="7">
    <location>
        <begin position="1"/>
        <end position="24"/>
    </location>
</feature>
<dbReference type="Gene3D" id="3.40.50.300">
    <property type="entry name" value="P-loop containing nucleotide triphosphate hydrolases"/>
    <property type="match status" value="1"/>
</dbReference>